<proteinExistence type="predicted"/>
<reference evidence="1" key="1">
    <citation type="submission" date="2021-07" db="EMBL/GenBank/DDBJ databases">
        <title>Shewanella sp. YLB-07 whole genome sequence.</title>
        <authorList>
            <person name="Yu L."/>
        </authorList>
    </citation>
    <scope>NUCLEOTIDE SEQUENCE</scope>
    <source>
        <strain evidence="1">YLB-08</strain>
    </source>
</reference>
<keyword evidence="2" id="KW-1185">Reference proteome</keyword>
<dbReference type="RefSeq" id="WP_142873628.1">
    <property type="nucleotide sequence ID" value="NZ_CP045503.2"/>
</dbReference>
<evidence type="ECO:0000313" key="2">
    <source>
        <dbReference type="Proteomes" id="UP000316416"/>
    </source>
</evidence>
<evidence type="ECO:0000313" key="1">
    <source>
        <dbReference type="EMBL" id="QPG59936.1"/>
    </source>
</evidence>
<protein>
    <submittedName>
        <fullName evidence="1">Uncharacterized protein</fullName>
    </submittedName>
</protein>
<dbReference type="Proteomes" id="UP000316416">
    <property type="component" value="Chromosome"/>
</dbReference>
<organism evidence="1 2">
    <name type="scientific">Shewanella eurypsychrophilus</name>
    <dbReference type="NCBI Taxonomy" id="2593656"/>
    <lineage>
        <taxon>Bacteria</taxon>
        <taxon>Pseudomonadati</taxon>
        <taxon>Pseudomonadota</taxon>
        <taxon>Gammaproteobacteria</taxon>
        <taxon>Alteromonadales</taxon>
        <taxon>Shewanellaceae</taxon>
        <taxon>Shewanella</taxon>
    </lineage>
</organism>
<gene>
    <name evidence="1" type="ORF">FM038_023180</name>
</gene>
<dbReference type="EMBL" id="CP045503">
    <property type="protein sequence ID" value="QPG59936.1"/>
    <property type="molecule type" value="Genomic_DNA"/>
</dbReference>
<name>A0ABX6VDG6_9GAMM</name>
<accession>A0ABX6VDG6</accession>
<sequence length="133" mass="15310">MSWVNLLTVLRSPLLAINEVLRSQQRLNQNQQYRDINNEQIRLIKHELDLVSACIVKLKYKMKLIEACITKQESLAINALSLSNDTLAYSIATLIAHKENELSCLCKQLKIMETSQIKLTQGLRSSIKQRQQM</sequence>